<evidence type="ECO:0000313" key="1">
    <source>
        <dbReference type="EMBL" id="MBE7525174.1"/>
    </source>
</evidence>
<organism evidence="1 2">
    <name type="scientific">candidate division WWE3 bacterium</name>
    <dbReference type="NCBI Taxonomy" id="2053526"/>
    <lineage>
        <taxon>Bacteria</taxon>
        <taxon>Katanobacteria</taxon>
    </lineage>
</organism>
<comment type="caution">
    <text evidence="1">The sequence shown here is derived from an EMBL/GenBank/DDBJ whole genome shotgun (WGS) entry which is preliminary data.</text>
</comment>
<sequence>MTHGRVSGQDLPIVKAARFATVQNRRSFHLLLRMGTLMRVRDCFRALPWDTLDTERVIRCELLSNGVVHLHEWDGTIVILRAEEFIRRADGNN</sequence>
<dbReference type="Proteomes" id="UP000710385">
    <property type="component" value="Unassembled WGS sequence"/>
</dbReference>
<evidence type="ECO:0000313" key="2">
    <source>
        <dbReference type="Proteomes" id="UP000710385"/>
    </source>
</evidence>
<protein>
    <submittedName>
        <fullName evidence="1">Uncharacterized protein</fullName>
    </submittedName>
</protein>
<gene>
    <name evidence="1" type="ORF">HS096_02160</name>
</gene>
<accession>A0A928Y6J0</accession>
<reference evidence="1" key="1">
    <citation type="submission" date="2020-05" db="EMBL/GenBank/DDBJ databases">
        <title>High-Quality Genomes of Partial-Nitritation/Anammox System by Hierarchical Clustering Based Hybrid Assembly.</title>
        <authorList>
            <person name="Liu L."/>
            <person name="Wang Y."/>
            <person name="Che Y."/>
            <person name="Chen Y."/>
            <person name="Xia Y."/>
            <person name="Luo R."/>
            <person name="Cheng S.H."/>
            <person name="Zheng C."/>
            <person name="Zhang T."/>
        </authorList>
    </citation>
    <scope>NUCLEOTIDE SEQUENCE</scope>
    <source>
        <strain evidence="1">H1_PAT1</strain>
    </source>
</reference>
<proteinExistence type="predicted"/>
<dbReference type="EMBL" id="JABTTY010000001">
    <property type="protein sequence ID" value="MBE7525174.1"/>
    <property type="molecule type" value="Genomic_DNA"/>
</dbReference>
<dbReference type="AlphaFoldDB" id="A0A928Y6J0"/>
<name>A0A928Y6J0_UNCKA</name>